<dbReference type="PANTHER" id="PTHR47062:SF2">
    <property type="entry name" value="SMALL HEAT SHOCK PROTEIN IBPB"/>
    <property type="match status" value="1"/>
</dbReference>
<dbReference type="SUPFAM" id="SSF49764">
    <property type="entry name" value="HSP20-like chaperones"/>
    <property type="match status" value="1"/>
</dbReference>
<dbReference type="EMBL" id="LR796274">
    <property type="protein sequence ID" value="CAB4133405.1"/>
    <property type="molecule type" value="Genomic_DNA"/>
</dbReference>
<evidence type="ECO:0000259" key="2">
    <source>
        <dbReference type="PROSITE" id="PS01031"/>
    </source>
</evidence>
<dbReference type="InterPro" id="IPR037913">
    <property type="entry name" value="ACD_IbpA/B"/>
</dbReference>
<proteinExistence type="predicted"/>
<feature type="domain" description="SHSP" evidence="2">
    <location>
        <begin position="39"/>
        <end position="149"/>
    </location>
</feature>
<evidence type="ECO:0000313" key="3">
    <source>
        <dbReference type="EMBL" id="CAB4133405.1"/>
    </source>
</evidence>
<dbReference type="CDD" id="cd06470">
    <property type="entry name" value="ACD_IbpA-B_like"/>
    <property type="match status" value="1"/>
</dbReference>
<dbReference type="Pfam" id="PF00011">
    <property type="entry name" value="HSP20"/>
    <property type="match status" value="1"/>
</dbReference>
<dbReference type="InterPro" id="IPR002068">
    <property type="entry name" value="A-crystallin/Hsp20_dom"/>
</dbReference>
<accession>A0A6J5LGX5</accession>
<keyword evidence="1 3" id="KW-0346">Stress response</keyword>
<gene>
    <name evidence="3" type="ORF">UFOVP257_176</name>
</gene>
<dbReference type="PANTHER" id="PTHR47062">
    <property type="match status" value="1"/>
</dbReference>
<evidence type="ECO:0000256" key="1">
    <source>
        <dbReference type="ARBA" id="ARBA00023016"/>
    </source>
</evidence>
<reference evidence="3" key="1">
    <citation type="submission" date="2020-04" db="EMBL/GenBank/DDBJ databases">
        <authorList>
            <person name="Chiriac C."/>
            <person name="Salcher M."/>
            <person name="Ghai R."/>
            <person name="Kavagutti S V."/>
        </authorList>
    </citation>
    <scope>NUCLEOTIDE SEQUENCE</scope>
</reference>
<name>A0A6J5LGX5_9CAUD</name>
<protein>
    <submittedName>
        <fullName evidence="3">IbpA Molecular chaperone (Small heat shock protein)</fullName>
    </submittedName>
</protein>
<organism evidence="3">
    <name type="scientific">uncultured Caudovirales phage</name>
    <dbReference type="NCBI Taxonomy" id="2100421"/>
    <lineage>
        <taxon>Viruses</taxon>
        <taxon>Duplodnaviria</taxon>
        <taxon>Heunggongvirae</taxon>
        <taxon>Uroviricota</taxon>
        <taxon>Caudoviricetes</taxon>
        <taxon>Peduoviridae</taxon>
        <taxon>Maltschvirus</taxon>
        <taxon>Maltschvirus maltsch</taxon>
    </lineage>
</organism>
<dbReference type="PROSITE" id="PS01031">
    <property type="entry name" value="SHSP"/>
    <property type="match status" value="1"/>
</dbReference>
<dbReference type="Gene3D" id="2.60.40.790">
    <property type="match status" value="1"/>
</dbReference>
<sequence>MTQFSIQTIDIPSLVSHIHRQAVGFDSLFERLDRTFVNSKADGNYPPHNIIKVDETHYAIQVAVAGFAEDELDIEFKDNIIVVKGEKNQKDEQEYIHRGIGLRSFTRNFPVGENMEVKGATVVNGILAISIEHVVPDEQKPKKIAITFTK</sequence>
<dbReference type="InterPro" id="IPR008978">
    <property type="entry name" value="HSP20-like_chaperone"/>
</dbReference>